<keyword evidence="2" id="KW-1185">Reference proteome</keyword>
<evidence type="ECO:0000313" key="1">
    <source>
        <dbReference type="EMBL" id="KAG0282928.1"/>
    </source>
</evidence>
<accession>A0ABQ7JPW6</accession>
<proteinExistence type="predicted"/>
<reference evidence="1 2" key="1">
    <citation type="journal article" date="2020" name="Fungal Divers.">
        <title>Resolving the Mortierellaceae phylogeny through synthesis of multi-gene phylogenetics and phylogenomics.</title>
        <authorList>
            <person name="Vandepol N."/>
            <person name="Liber J."/>
            <person name="Desiro A."/>
            <person name="Na H."/>
            <person name="Kennedy M."/>
            <person name="Barry K."/>
            <person name="Grigoriev I.V."/>
            <person name="Miller A.N."/>
            <person name="O'Donnell K."/>
            <person name="Stajich J.E."/>
            <person name="Bonito G."/>
        </authorList>
    </citation>
    <scope>NUCLEOTIDE SEQUENCE [LARGE SCALE GENOMIC DNA]</scope>
    <source>
        <strain evidence="1 2">AD045</strain>
    </source>
</reference>
<sequence length="223" mass="25133">METQQLYPLFSRLEELDLRGDVCFKPPSMPSLFQFQEVPTAVLSSIQAEQELHPWRIKQLTVQCLNIHILEKCLVLEHLVVKDPVMARDWTGNASDPRLQILTQLQSMPNLKTIEIGRWTKWGVKDKFSRVSHDESETLGGDNGGGSGALWKRMVVKTKTKWAAAKTVVTATTLIDPQGVDWTLSRIQFSHATFPIQPSSHFAASFDTKGEKIRGTKIMSYPA</sequence>
<protein>
    <submittedName>
        <fullName evidence="1">Uncharacterized protein</fullName>
    </submittedName>
</protein>
<name>A0ABQ7JPW6_9FUNG</name>
<evidence type="ECO:0000313" key="2">
    <source>
        <dbReference type="Proteomes" id="UP001194696"/>
    </source>
</evidence>
<organism evidence="1 2">
    <name type="scientific">Linnemannia gamsii</name>
    <dbReference type="NCBI Taxonomy" id="64522"/>
    <lineage>
        <taxon>Eukaryota</taxon>
        <taxon>Fungi</taxon>
        <taxon>Fungi incertae sedis</taxon>
        <taxon>Mucoromycota</taxon>
        <taxon>Mortierellomycotina</taxon>
        <taxon>Mortierellomycetes</taxon>
        <taxon>Mortierellales</taxon>
        <taxon>Mortierellaceae</taxon>
        <taxon>Linnemannia</taxon>
    </lineage>
</organism>
<comment type="caution">
    <text evidence="1">The sequence shown here is derived from an EMBL/GenBank/DDBJ whole genome shotgun (WGS) entry which is preliminary data.</text>
</comment>
<gene>
    <name evidence="1" type="ORF">BGZ96_012681</name>
</gene>
<dbReference type="EMBL" id="JAAAIM010000979">
    <property type="protein sequence ID" value="KAG0282928.1"/>
    <property type="molecule type" value="Genomic_DNA"/>
</dbReference>
<dbReference type="Proteomes" id="UP001194696">
    <property type="component" value="Unassembled WGS sequence"/>
</dbReference>